<organism evidence="1 2">
    <name type="scientific">Heyndrickxia coagulans</name>
    <name type="common">Weizmannia coagulans</name>
    <dbReference type="NCBI Taxonomy" id="1398"/>
    <lineage>
        <taxon>Bacteria</taxon>
        <taxon>Bacillati</taxon>
        <taxon>Bacillota</taxon>
        <taxon>Bacilli</taxon>
        <taxon>Bacillales</taxon>
        <taxon>Bacillaceae</taxon>
        <taxon>Heyndrickxia</taxon>
    </lineage>
</organism>
<proteinExistence type="predicted"/>
<sequence length="45" mass="5116">MDGQIGKAADPVPCRLRIFIKRLAPYATSDMLHYEDCFVLRSGFI</sequence>
<name>A0A150JRW4_HEYCO</name>
<dbReference type="Proteomes" id="UP000075288">
    <property type="component" value="Unassembled WGS sequence"/>
</dbReference>
<comment type="caution">
    <text evidence="1">The sequence shown here is derived from an EMBL/GenBank/DDBJ whole genome shotgun (WGS) entry which is preliminary data.</text>
</comment>
<gene>
    <name evidence="1" type="ORF">B4098_2355</name>
</gene>
<reference evidence="1 2" key="1">
    <citation type="submission" date="2016-01" db="EMBL/GenBank/DDBJ databases">
        <title>Genome Sequences of Twelve Sporeforming Bacillus Species Isolated from Foods.</title>
        <authorList>
            <person name="Berendsen E.M."/>
            <person name="Wells-Bennik M.H."/>
            <person name="Krawcyk A.O."/>
            <person name="De Jong A."/>
            <person name="Holsappel S."/>
            <person name="Eijlander R.T."/>
            <person name="Kuipers O.P."/>
        </authorList>
    </citation>
    <scope>NUCLEOTIDE SEQUENCE [LARGE SCALE GENOMIC DNA]</scope>
    <source>
        <strain evidence="1 2">B4098</strain>
    </source>
</reference>
<dbReference type="EMBL" id="LQYG01000102">
    <property type="protein sequence ID" value="KYC60055.1"/>
    <property type="molecule type" value="Genomic_DNA"/>
</dbReference>
<protein>
    <submittedName>
        <fullName evidence="1">Uncharacterized protein</fullName>
    </submittedName>
</protein>
<dbReference type="AlphaFoldDB" id="A0A150JRW4"/>
<accession>A0A150JRW4</accession>
<evidence type="ECO:0000313" key="1">
    <source>
        <dbReference type="EMBL" id="KYC60055.1"/>
    </source>
</evidence>
<evidence type="ECO:0000313" key="2">
    <source>
        <dbReference type="Proteomes" id="UP000075288"/>
    </source>
</evidence>